<dbReference type="PROSITE" id="PS51192">
    <property type="entry name" value="HELICASE_ATP_BIND_1"/>
    <property type="match status" value="1"/>
</dbReference>
<dbReference type="SMART" id="SM00487">
    <property type="entry name" value="DEXDc"/>
    <property type="match status" value="1"/>
</dbReference>
<dbReference type="CDD" id="cd18785">
    <property type="entry name" value="SF2_C"/>
    <property type="match status" value="1"/>
</dbReference>
<protein>
    <submittedName>
        <fullName evidence="6">DEAD/DEAH box helicase</fullName>
        <ecNumber evidence="6">3.6.4.-</ecNumber>
    </submittedName>
</protein>
<keyword evidence="2 6" id="KW-0378">Hydrolase</keyword>
<name>A0ABW9JMY4_9SPHI</name>
<keyword evidence="1" id="KW-0547">Nucleotide-binding</keyword>
<reference evidence="6 7" key="1">
    <citation type="submission" date="2024-12" db="EMBL/GenBank/DDBJ databases">
        <authorList>
            <person name="Hu S."/>
        </authorList>
    </citation>
    <scope>NUCLEOTIDE SEQUENCE [LARGE SCALE GENOMIC DNA]</scope>
    <source>
        <strain evidence="6 7">P-25</strain>
    </source>
</reference>
<gene>
    <name evidence="6" type="ORF">E5L68_020660</name>
</gene>
<dbReference type="InterPro" id="IPR050615">
    <property type="entry name" value="ATP-dep_DNA_Helicase"/>
</dbReference>
<dbReference type="GO" id="GO:0004386">
    <property type="term" value="F:helicase activity"/>
    <property type="evidence" value="ECO:0007669"/>
    <property type="project" value="UniProtKB-KW"/>
</dbReference>
<evidence type="ECO:0000259" key="5">
    <source>
        <dbReference type="PROSITE" id="PS51192"/>
    </source>
</evidence>
<keyword evidence="3 6" id="KW-0347">Helicase</keyword>
<evidence type="ECO:0000256" key="3">
    <source>
        <dbReference type="ARBA" id="ARBA00022806"/>
    </source>
</evidence>
<feature type="domain" description="Helicase ATP-binding" evidence="5">
    <location>
        <begin position="9"/>
        <end position="157"/>
    </location>
</feature>
<dbReference type="InterPro" id="IPR006935">
    <property type="entry name" value="Helicase/UvrB_N"/>
</dbReference>
<evidence type="ECO:0000313" key="7">
    <source>
        <dbReference type="Proteomes" id="UP001517367"/>
    </source>
</evidence>
<accession>A0ABW9JMY4</accession>
<dbReference type="InterPro" id="IPR027417">
    <property type="entry name" value="P-loop_NTPase"/>
</dbReference>
<dbReference type="GO" id="GO:0016787">
    <property type="term" value="F:hydrolase activity"/>
    <property type="evidence" value="ECO:0007669"/>
    <property type="project" value="UniProtKB-KW"/>
</dbReference>
<organism evidence="6 7">
    <name type="scientific">Pedobacter helvus</name>
    <dbReference type="NCBI Taxonomy" id="2563444"/>
    <lineage>
        <taxon>Bacteria</taxon>
        <taxon>Pseudomonadati</taxon>
        <taxon>Bacteroidota</taxon>
        <taxon>Sphingobacteriia</taxon>
        <taxon>Sphingobacteriales</taxon>
        <taxon>Sphingobacteriaceae</taxon>
        <taxon>Pedobacter</taxon>
    </lineage>
</organism>
<dbReference type="Pfam" id="PF00271">
    <property type="entry name" value="Helicase_C"/>
    <property type="match status" value="1"/>
</dbReference>
<comment type="caution">
    <text evidence="6">The sequence shown here is derived from an EMBL/GenBank/DDBJ whole genome shotgun (WGS) entry which is preliminary data.</text>
</comment>
<dbReference type="EC" id="3.6.4.-" evidence="6"/>
<keyword evidence="4" id="KW-0067">ATP-binding</keyword>
<evidence type="ECO:0000256" key="2">
    <source>
        <dbReference type="ARBA" id="ARBA00022801"/>
    </source>
</evidence>
<dbReference type="RefSeq" id="WP_212751571.1">
    <property type="nucleotide sequence ID" value="NZ_SRMP02000052.1"/>
</dbReference>
<dbReference type="CDD" id="cd17926">
    <property type="entry name" value="DEXHc_RE"/>
    <property type="match status" value="1"/>
</dbReference>
<evidence type="ECO:0000256" key="4">
    <source>
        <dbReference type="ARBA" id="ARBA00022840"/>
    </source>
</evidence>
<dbReference type="InterPro" id="IPR014001">
    <property type="entry name" value="Helicase_ATP-bd"/>
</dbReference>
<dbReference type="Gene3D" id="3.40.50.300">
    <property type="entry name" value="P-loop containing nucleotide triphosphate hydrolases"/>
    <property type="match status" value="2"/>
</dbReference>
<dbReference type="SUPFAM" id="SSF52540">
    <property type="entry name" value="P-loop containing nucleoside triphosphate hydrolases"/>
    <property type="match status" value="2"/>
</dbReference>
<dbReference type="Proteomes" id="UP001517367">
    <property type="component" value="Unassembled WGS sequence"/>
</dbReference>
<dbReference type="PANTHER" id="PTHR11274:SF0">
    <property type="entry name" value="GENERAL TRANSCRIPTION AND DNA REPAIR FACTOR IIH HELICASE SUBUNIT XPB"/>
    <property type="match status" value="1"/>
</dbReference>
<evidence type="ECO:0000313" key="6">
    <source>
        <dbReference type="EMBL" id="MFN0293799.1"/>
    </source>
</evidence>
<evidence type="ECO:0000256" key="1">
    <source>
        <dbReference type="ARBA" id="ARBA00022741"/>
    </source>
</evidence>
<dbReference type="InterPro" id="IPR001650">
    <property type="entry name" value="Helicase_C-like"/>
</dbReference>
<dbReference type="EMBL" id="SRMP02000052">
    <property type="protein sequence ID" value="MFN0293799.1"/>
    <property type="molecule type" value="Genomic_DNA"/>
</dbReference>
<sequence length="631" mass="72823">MRKHQIDVLETTNRKDFGVIVAPPAAGKTVIGLKIIANKQQPSLIIVHRKQLLHQWEQRIENFLGIPKKEIGIIGQGKAKVGNQITIATIQSLPKVIGEIKDKFGTVILDECHHVPAETFRNTIDGIKCTFLYGLTATPIRKYNDDKLIFAYLGDIIAEIKPEHIESHQHTKIVIRNTELNVPYNSKTDHFETLSKILSNDTARNKLIAKDISSELNQGKKAVVITERKEHIEALALLLKPHYETVTLSGEDSENSKKSKWKMLHDGSFQILITTGQYFGEGSDLSNISTLFLAYPFSFEGKLIQYMGRVQRSEISPIIYDYRDYHIEYLDKLFLKRNTFYRTINKQISLFDEPKEEVAIPDNGLLVVQKKIKIRIEELDFLYGRAIFAYHITEMHHQLEFHIENLELRPELEVLKPYFAKMLKTNLMSVDIFAEYEFGKLVSQSATSSDIERIGKEIIEGVKFRFFTDTILKNPLNKQQNILTANDLQGEQPLYGNAEEILDAILGNKDYRHSRQVRFLADLHQSQVMKLRFVVNPFSFVFLLAGENLYHIVLETLDTEEATYIWHIDKSKATLMQNMNCINEDLQIIKDKGRQVFITNPPKNFSRIMHDYTDLDKGFVIWKAMLEERLI</sequence>
<proteinExistence type="predicted"/>
<dbReference type="Pfam" id="PF04851">
    <property type="entry name" value="ResIII"/>
    <property type="match status" value="1"/>
</dbReference>
<keyword evidence="7" id="KW-1185">Reference proteome</keyword>
<dbReference type="PANTHER" id="PTHR11274">
    <property type="entry name" value="RAD25/XP-B DNA REPAIR HELICASE"/>
    <property type="match status" value="1"/>
</dbReference>